<keyword evidence="8" id="KW-1133">Transmembrane helix</keyword>
<dbReference type="GO" id="GO:0045275">
    <property type="term" value="C:respiratory chain complex III"/>
    <property type="evidence" value="ECO:0007669"/>
    <property type="project" value="UniProtKB-UniRule"/>
</dbReference>
<evidence type="ECO:0000256" key="1">
    <source>
        <dbReference type="ARBA" id="ARBA00004434"/>
    </source>
</evidence>
<evidence type="ECO:0000256" key="9">
    <source>
        <dbReference type="ARBA" id="ARBA00023128"/>
    </source>
</evidence>
<evidence type="ECO:0000313" key="13">
    <source>
        <dbReference type="EMBL" id="CAD7666175.1"/>
    </source>
</evidence>
<dbReference type="Proteomes" id="UP000728032">
    <property type="component" value="Unassembled WGS sequence"/>
</dbReference>
<evidence type="ECO:0000256" key="8">
    <source>
        <dbReference type="ARBA" id="ARBA00022989"/>
    </source>
</evidence>
<dbReference type="AlphaFoldDB" id="A0A7R9QX07"/>
<evidence type="ECO:0000256" key="4">
    <source>
        <dbReference type="ARBA" id="ARBA00022660"/>
    </source>
</evidence>
<accession>A0A7R9QX07</accession>
<dbReference type="FunFam" id="1.20.5.260:FF:000001">
    <property type="entry name" value="Cytochrome b-c1 complex subunit 9"/>
    <property type="match status" value="1"/>
</dbReference>
<proteinExistence type="inferred from homology"/>
<dbReference type="Pfam" id="PF05365">
    <property type="entry name" value="UCR_UQCRX_QCR9"/>
    <property type="match status" value="1"/>
</dbReference>
<dbReference type="EMBL" id="CAJPVJ010020051">
    <property type="protein sequence ID" value="CAG2177512.1"/>
    <property type="molecule type" value="Genomic_DNA"/>
</dbReference>
<dbReference type="GO" id="GO:0006122">
    <property type="term" value="P:mitochondrial electron transport, ubiquinol to cytochrome c"/>
    <property type="evidence" value="ECO:0007669"/>
    <property type="project" value="UniProtKB-UniRule"/>
</dbReference>
<reference evidence="12" key="1">
    <citation type="submission" date="2020-11" db="EMBL/GenBank/DDBJ databases">
        <authorList>
            <person name="Tran Van P."/>
        </authorList>
    </citation>
    <scope>NUCLEOTIDE SEQUENCE</scope>
</reference>
<comment type="function">
    <text evidence="11">Component of the ubiquinol-cytochrome c oxidoreductase, a multisubunit transmembrane complex that is part of the mitochondrial electron transport chain which drives oxidative phosphorylation. The complex plays an important role in the uptake of multiple carbon sources present in different host niches.</text>
</comment>
<evidence type="ECO:0000256" key="5">
    <source>
        <dbReference type="ARBA" id="ARBA00022692"/>
    </source>
</evidence>
<keyword evidence="6 11" id="KW-0999">Mitochondrion inner membrane</keyword>
<keyword evidence="7 11" id="KW-0249">Electron transport</keyword>
<dbReference type="EMBL" id="OC934876">
    <property type="protein sequence ID" value="CAD7660374.1"/>
    <property type="molecule type" value="Genomic_DNA"/>
</dbReference>
<keyword evidence="14" id="KW-1185">Reference proteome</keyword>
<keyword evidence="4 11" id="KW-0679">Respiratory chain</keyword>
<dbReference type="Gene3D" id="1.20.5.260">
    <property type="entry name" value="Cytochrome b-c1 complex subunit 9"/>
    <property type="match status" value="1"/>
</dbReference>
<evidence type="ECO:0000256" key="7">
    <source>
        <dbReference type="ARBA" id="ARBA00022982"/>
    </source>
</evidence>
<dbReference type="SUPFAM" id="SSF81514">
    <property type="entry name" value="Subunit X (non-heme 7 kDa protein) of cytochrome bc1 complex (Ubiquinol-cytochrome c reductase)"/>
    <property type="match status" value="1"/>
</dbReference>
<comment type="similarity">
    <text evidence="2 11">Belongs to the UQCR10/QCR9 family.</text>
</comment>
<keyword evidence="10" id="KW-0472">Membrane</keyword>
<dbReference type="InterPro" id="IPR036656">
    <property type="entry name" value="QCR9_sf"/>
</dbReference>
<dbReference type="PANTHER" id="PTHR12980:SF0">
    <property type="entry name" value="CYTOCHROME B-C1 COMPLEX SUBUNIT 9"/>
    <property type="match status" value="1"/>
</dbReference>
<evidence type="ECO:0000256" key="6">
    <source>
        <dbReference type="ARBA" id="ARBA00022792"/>
    </source>
</evidence>
<organism evidence="12">
    <name type="scientific">Oppiella nova</name>
    <dbReference type="NCBI Taxonomy" id="334625"/>
    <lineage>
        <taxon>Eukaryota</taxon>
        <taxon>Metazoa</taxon>
        <taxon>Ecdysozoa</taxon>
        <taxon>Arthropoda</taxon>
        <taxon>Chelicerata</taxon>
        <taxon>Arachnida</taxon>
        <taxon>Acari</taxon>
        <taxon>Acariformes</taxon>
        <taxon>Sarcoptiformes</taxon>
        <taxon>Oribatida</taxon>
        <taxon>Brachypylina</taxon>
        <taxon>Oppioidea</taxon>
        <taxon>Oppiidae</taxon>
        <taxon>Oppiella</taxon>
    </lineage>
</organism>
<evidence type="ECO:0000256" key="2">
    <source>
        <dbReference type="ARBA" id="ARBA00007856"/>
    </source>
</evidence>
<evidence type="ECO:0000313" key="12">
    <source>
        <dbReference type="EMBL" id="CAD7660374.1"/>
    </source>
</evidence>
<dbReference type="EMBL" id="CAJPVJ010052588">
    <property type="protein sequence ID" value="CAG2183286.1"/>
    <property type="molecule type" value="Genomic_DNA"/>
</dbReference>
<evidence type="ECO:0000256" key="11">
    <source>
        <dbReference type="RuleBase" id="RU368056"/>
    </source>
</evidence>
<keyword evidence="5" id="KW-0812">Transmembrane</keyword>
<dbReference type="GO" id="GO:0005743">
    <property type="term" value="C:mitochondrial inner membrane"/>
    <property type="evidence" value="ECO:0007669"/>
    <property type="project" value="UniProtKB-SubCell"/>
</dbReference>
<evidence type="ECO:0000256" key="3">
    <source>
        <dbReference type="ARBA" id="ARBA00022448"/>
    </source>
</evidence>
<gene>
    <name evidence="12" type="ORF">ONB1V03_LOCUS16944</name>
    <name evidence="13" type="ORF">ONB1V03_LOCUS22707</name>
</gene>
<sequence>MAGLVSTLYRSVLNRTSTTMVVVILGALFYERGASMISDSIFDSVNRGKQWKDIKHLYEN</sequence>
<name>A0A7R9QX07_9ACAR</name>
<dbReference type="EMBL" id="OC967413">
    <property type="protein sequence ID" value="CAD7666175.1"/>
    <property type="molecule type" value="Genomic_DNA"/>
</dbReference>
<dbReference type="PANTHER" id="PTHR12980">
    <property type="entry name" value="UBIQUINOL-CYTOCHROME C REDUCTASE COMPLEX, SUBUNIT X"/>
    <property type="match status" value="1"/>
</dbReference>
<dbReference type="InterPro" id="IPR008027">
    <property type="entry name" value="QCR9"/>
</dbReference>
<comment type="subunit">
    <text evidence="11">Component of the ubiquinol-cytochrome c oxidoreductase (cytochrome b-c1 complex, complex III, CIII), a multisubunit enzyme composed of 3 respiratory subunits cytochrome b, cytochrome c1 and Rieske protein, 2 core protein subunits, and additional low-molecular weight protein subunits.</text>
</comment>
<comment type="subcellular location">
    <subcellularLocation>
        <location evidence="1 11">Mitochondrion inner membrane</location>
        <topology evidence="1 11">Single-pass membrane protein</topology>
    </subcellularLocation>
</comment>
<protein>
    <recommendedName>
        <fullName evidence="11">Complex III subunit 9</fullName>
    </recommendedName>
</protein>
<dbReference type="OrthoDB" id="44067at2759"/>
<keyword evidence="3 11" id="KW-0813">Transport</keyword>
<keyword evidence="9 11" id="KW-0496">Mitochondrion</keyword>
<evidence type="ECO:0000313" key="14">
    <source>
        <dbReference type="Proteomes" id="UP000728032"/>
    </source>
</evidence>
<evidence type="ECO:0000256" key="10">
    <source>
        <dbReference type="ARBA" id="ARBA00023136"/>
    </source>
</evidence>